<accession>A0A6P2X1I1</accession>
<organism evidence="1 2">
    <name type="scientific">Burkholderia lata (strain ATCC 17760 / DSM 23089 / LMG 22485 / NCIMB 9086 / R18194 / 383)</name>
    <dbReference type="NCBI Taxonomy" id="482957"/>
    <lineage>
        <taxon>Bacteria</taxon>
        <taxon>Pseudomonadati</taxon>
        <taxon>Pseudomonadota</taxon>
        <taxon>Betaproteobacteria</taxon>
        <taxon>Burkholderiales</taxon>
        <taxon>Burkholderiaceae</taxon>
        <taxon>Burkholderia</taxon>
        <taxon>Burkholderia cepacia complex</taxon>
    </lineage>
</organism>
<evidence type="ECO:0000313" key="2">
    <source>
        <dbReference type="Proteomes" id="UP000494260"/>
    </source>
</evidence>
<name>A0A6P2X1I1_BURL3</name>
<reference evidence="1 2" key="1">
    <citation type="submission" date="2019-09" db="EMBL/GenBank/DDBJ databases">
        <authorList>
            <person name="Depoorter E."/>
        </authorList>
    </citation>
    <scope>NUCLEOTIDE SEQUENCE [LARGE SCALE GENOMIC DNA]</scope>
    <source>
        <strain evidence="1">R-18109</strain>
    </source>
</reference>
<proteinExistence type="predicted"/>
<dbReference type="AlphaFoldDB" id="A0A6P2X1I1"/>
<sequence length="58" mass="6504">MVHLSLPKGSTESGRKRLVGEAPHLAKFCSLLFLERLADHGCENVHTYIDRLPDIFSP</sequence>
<dbReference type="EMBL" id="CABVQH010000017">
    <property type="protein sequence ID" value="VWD02678.1"/>
    <property type="molecule type" value="Genomic_DNA"/>
</dbReference>
<evidence type="ECO:0000313" key="1">
    <source>
        <dbReference type="EMBL" id="VWD02678.1"/>
    </source>
</evidence>
<gene>
    <name evidence="1" type="ORF">BLA18109_04680</name>
</gene>
<protein>
    <submittedName>
        <fullName evidence="1">Uncharacterized protein</fullName>
    </submittedName>
</protein>
<dbReference type="Proteomes" id="UP000494260">
    <property type="component" value="Unassembled WGS sequence"/>
</dbReference>